<protein>
    <recommendedName>
        <fullName evidence="5">Transmembrane protein</fullName>
    </recommendedName>
</protein>
<dbReference type="EMBL" id="RSCD01000014">
    <property type="protein sequence ID" value="RSH89333.1"/>
    <property type="molecule type" value="Genomic_DNA"/>
</dbReference>
<evidence type="ECO:0000256" key="2">
    <source>
        <dbReference type="SAM" id="Phobius"/>
    </source>
</evidence>
<sequence length="331" mass="34350">MASSSSSSSPVSSSLGSMTPSSAASSSSSLTYPVDPHAPTFVAQAILASASLGAGTGAVMGVLQSANPFILSVNMGINAGVVGVTFFGLREYLVSPLLLSGRATTSHTRRLAELSEKQRGKLPLPLASSSSIEELRYERVLDSSIAGALTGGLLSGGLRGPRTIVPASVTLALIASALQLSVNQLRITRLHLLARSTQTGANAAELPPQDTTPSQEQGSTPTPTTASGSLKSTSPPSAPSPRPSVASQIYTPSSNSESNYTIMSDPTQPVADPENSLPSRIMGFMSAVLPVRRLSDDEYLAALEKQRKEVDGRLREIAAEEEKISEGMTRA</sequence>
<name>A0A427YE55_9TREE</name>
<accession>A0A427YE55</accession>
<dbReference type="AlphaFoldDB" id="A0A427YE55"/>
<feature type="region of interest" description="Disordered" evidence="1">
    <location>
        <begin position="1"/>
        <end position="20"/>
    </location>
</feature>
<proteinExistence type="predicted"/>
<dbReference type="Proteomes" id="UP000279259">
    <property type="component" value="Unassembled WGS sequence"/>
</dbReference>
<keyword evidence="4" id="KW-1185">Reference proteome</keyword>
<dbReference type="STRING" id="1890683.A0A427YE55"/>
<evidence type="ECO:0000313" key="4">
    <source>
        <dbReference type="Proteomes" id="UP000279259"/>
    </source>
</evidence>
<keyword evidence="2" id="KW-1133">Transmembrane helix</keyword>
<feature type="transmembrane region" description="Helical" evidence="2">
    <location>
        <begin position="69"/>
        <end position="89"/>
    </location>
</feature>
<feature type="region of interest" description="Disordered" evidence="1">
    <location>
        <begin position="200"/>
        <end position="275"/>
    </location>
</feature>
<organism evidence="3 4">
    <name type="scientific">Saitozyma podzolica</name>
    <dbReference type="NCBI Taxonomy" id="1890683"/>
    <lineage>
        <taxon>Eukaryota</taxon>
        <taxon>Fungi</taxon>
        <taxon>Dikarya</taxon>
        <taxon>Basidiomycota</taxon>
        <taxon>Agaricomycotina</taxon>
        <taxon>Tremellomycetes</taxon>
        <taxon>Tremellales</taxon>
        <taxon>Trimorphomycetaceae</taxon>
        <taxon>Saitozyma</taxon>
    </lineage>
</organism>
<dbReference type="PANTHER" id="PTHR41390">
    <property type="entry name" value="CHROMOSOME 7, WHOLE GENOME SHOTGUN SEQUENCE"/>
    <property type="match status" value="1"/>
</dbReference>
<feature type="transmembrane region" description="Helical" evidence="2">
    <location>
        <begin position="41"/>
        <end position="62"/>
    </location>
</feature>
<evidence type="ECO:0008006" key="5">
    <source>
        <dbReference type="Google" id="ProtNLM"/>
    </source>
</evidence>
<comment type="caution">
    <text evidence="3">The sequence shown here is derived from an EMBL/GenBank/DDBJ whole genome shotgun (WGS) entry which is preliminary data.</text>
</comment>
<keyword evidence="2" id="KW-0812">Transmembrane</keyword>
<feature type="compositionally biased region" description="Low complexity" evidence="1">
    <location>
        <begin position="220"/>
        <end position="235"/>
    </location>
</feature>
<keyword evidence="2" id="KW-0472">Membrane</keyword>
<dbReference type="OrthoDB" id="3366659at2759"/>
<evidence type="ECO:0000313" key="3">
    <source>
        <dbReference type="EMBL" id="RSH89333.1"/>
    </source>
</evidence>
<feature type="compositionally biased region" description="Polar residues" evidence="1">
    <location>
        <begin position="209"/>
        <end position="219"/>
    </location>
</feature>
<gene>
    <name evidence="3" type="ORF">EHS25_002445</name>
</gene>
<feature type="compositionally biased region" description="Polar residues" evidence="1">
    <location>
        <begin position="248"/>
        <end position="267"/>
    </location>
</feature>
<reference evidence="3 4" key="1">
    <citation type="submission" date="2018-11" db="EMBL/GenBank/DDBJ databases">
        <title>Genome sequence of Saitozyma podzolica DSM 27192.</title>
        <authorList>
            <person name="Aliyu H."/>
            <person name="Gorte O."/>
            <person name="Ochsenreither K."/>
        </authorList>
    </citation>
    <scope>NUCLEOTIDE SEQUENCE [LARGE SCALE GENOMIC DNA]</scope>
    <source>
        <strain evidence="3 4">DSM 27192</strain>
    </source>
</reference>
<dbReference type="PANTHER" id="PTHR41390:SF1">
    <property type="entry name" value="NADH-UBIQUINONE OXIDOREDUCTASE 213 KDA SUBUNIT"/>
    <property type="match status" value="1"/>
</dbReference>
<evidence type="ECO:0000256" key="1">
    <source>
        <dbReference type="SAM" id="MobiDB-lite"/>
    </source>
</evidence>